<accession>X0YUT3</accession>
<protein>
    <recommendedName>
        <fullName evidence="1">DUF4062 domain-containing protein</fullName>
    </recommendedName>
</protein>
<sequence>MLKVFISSTSRDLGIFRDKIFNQLDKTLEGIGMEHFIPKGITSQTSSIENLRKSDVVIFLISPYYGSLLENCAIDDCWAECSMKSG</sequence>
<evidence type="ECO:0000259" key="1">
    <source>
        <dbReference type="Pfam" id="PF13271"/>
    </source>
</evidence>
<dbReference type="InterPro" id="IPR035897">
    <property type="entry name" value="Toll_tir_struct_dom_sf"/>
</dbReference>
<feature type="non-terminal residue" evidence="2">
    <location>
        <position position="86"/>
    </location>
</feature>
<dbReference type="AlphaFoldDB" id="X0YUT3"/>
<reference evidence="2" key="1">
    <citation type="journal article" date="2014" name="Front. Microbiol.">
        <title>High frequency of phylogenetically diverse reductive dehalogenase-homologous genes in deep subseafloor sedimentary metagenomes.</title>
        <authorList>
            <person name="Kawai M."/>
            <person name="Futagami T."/>
            <person name="Toyoda A."/>
            <person name="Takaki Y."/>
            <person name="Nishi S."/>
            <person name="Hori S."/>
            <person name="Arai W."/>
            <person name="Tsubouchi T."/>
            <person name="Morono Y."/>
            <person name="Uchiyama I."/>
            <person name="Ito T."/>
            <person name="Fujiyama A."/>
            <person name="Inagaki F."/>
            <person name="Takami H."/>
        </authorList>
    </citation>
    <scope>NUCLEOTIDE SEQUENCE</scope>
    <source>
        <strain evidence="2">Expedition CK06-06</strain>
    </source>
</reference>
<proteinExistence type="predicted"/>
<feature type="domain" description="DUF4062" evidence="1">
    <location>
        <begin position="3"/>
        <end position="68"/>
    </location>
</feature>
<comment type="caution">
    <text evidence="2">The sequence shown here is derived from an EMBL/GenBank/DDBJ whole genome shotgun (WGS) entry which is preliminary data.</text>
</comment>
<dbReference type="InterPro" id="IPR025139">
    <property type="entry name" value="DUF4062"/>
</dbReference>
<evidence type="ECO:0000313" key="2">
    <source>
        <dbReference type="EMBL" id="GAG40386.1"/>
    </source>
</evidence>
<dbReference type="Pfam" id="PF13271">
    <property type="entry name" value="DUF4062"/>
    <property type="match status" value="1"/>
</dbReference>
<organism evidence="2">
    <name type="scientific">marine sediment metagenome</name>
    <dbReference type="NCBI Taxonomy" id="412755"/>
    <lineage>
        <taxon>unclassified sequences</taxon>
        <taxon>metagenomes</taxon>
        <taxon>ecological metagenomes</taxon>
    </lineage>
</organism>
<dbReference type="SUPFAM" id="SSF52200">
    <property type="entry name" value="Toll/Interleukin receptor TIR domain"/>
    <property type="match status" value="1"/>
</dbReference>
<dbReference type="EMBL" id="BARS01042216">
    <property type="protein sequence ID" value="GAG40386.1"/>
    <property type="molecule type" value="Genomic_DNA"/>
</dbReference>
<gene>
    <name evidence="2" type="ORF">S01H1_64074</name>
</gene>
<name>X0YUT3_9ZZZZ</name>